<dbReference type="Proteomes" id="UP000642070">
    <property type="component" value="Unassembled WGS sequence"/>
</dbReference>
<proteinExistence type="inferred from homology"/>
<dbReference type="Gene3D" id="3.90.850.10">
    <property type="entry name" value="Fumarylacetoacetase-like, C-terminal domain"/>
    <property type="match status" value="1"/>
</dbReference>
<dbReference type="PANTHER" id="PTHR42796:SF4">
    <property type="entry name" value="FUMARYLACETOACETATE HYDROLASE DOMAIN-CONTAINING PROTEIN 2A"/>
    <property type="match status" value="1"/>
</dbReference>
<dbReference type="GO" id="GO:0016787">
    <property type="term" value="F:hydrolase activity"/>
    <property type="evidence" value="ECO:0007669"/>
    <property type="project" value="UniProtKB-KW"/>
</dbReference>
<evidence type="ECO:0000313" key="4">
    <source>
        <dbReference type="EMBL" id="GGM04319.1"/>
    </source>
</evidence>
<reference evidence="4" key="2">
    <citation type="submission" date="2020-09" db="EMBL/GenBank/DDBJ databases">
        <authorList>
            <person name="Sun Q."/>
            <person name="Ohkuma M."/>
        </authorList>
    </citation>
    <scope>NUCLEOTIDE SEQUENCE</scope>
    <source>
        <strain evidence="4">JCM 19831</strain>
    </source>
</reference>
<dbReference type="GO" id="GO:0044281">
    <property type="term" value="P:small molecule metabolic process"/>
    <property type="evidence" value="ECO:0007669"/>
    <property type="project" value="UniProtKB-ARBA"/>
</dbReference>
<evidence type="ECO:0000256" key="1">
    <source>
        <dbReference type="ARBA" id="ARBA00010211"/>
    </source>
</evidence>
<name>A0A917SYZ6_9ACTN</name>
<dbReference type="InterPro" id="IPR036663">
    <property type="entry name" value="Fumarylacetoacetase_C_sf"/>
</dbReference>
<dbReference type="EMBL" id="BMPI01000001">
    <property type="protein sequence ID" value="GGM04319.1"/>
    <property type="molecule type" value="Genomic_DNA"/>
</dbReference>
<comment type="similarity">
    <text evidence="1">Belongs to the FAH family.</text>
</comment>
<dbReference type="Pfam" id="PF01557">
    <property type="entry name" value="FAA_hydrolase"/>
    <property type="match status" value="1"/>
</dbReference>
<keyword evidence="5" id="KW-1185">Reference proteome</keyword>
<comment type="caution">
    <text evidence="4">The sequence shown here is derived from an EMBL/GenBank/DDBJ whole genome shotgun (WGS) entry which is preliminary data.</text>
</comment>
<feature type="domain" description="Fumarylacetoacetase-like C-terminal" evidence="3">
    <location>
        <begin position="74"/>
        <end position="276"/>
    </location>
</feature>
<sequence length="285" mass="30358">MRIANVDGRLTIVTEAGGIDVERASGGRFLADPAAVYPCWAEFRAWAGSLDDTVDVTPIDEATLGAPSPRPAQVFAIGLNYGAHALEAGYEIPEVPVTFTKFPTCITGPHGDLPIPGDTVDWEVELVAVVGTRATRVSVDDAWRHIAGLTVGQDYSERRVQTLGQTPQFSLGKSFPGFGPTGPWLVTLDEFDNVDDLALECMVNGELMQSGRTRDMIVSVPGIVSRLSAVCTLLPGDLIFTGTPDGVGSGRTPPVYLRPGDEVVSTIERIGAIRQRCVDSVHAAI</sequence>
<keyword evidence="2" id="KW-0479">Metal-binding</keyword>
<dbReference type="PANTHER" id="PTHR42796">
    <property type="entry name" value="FUMARYLACETOACETATE HYDROLASE DOMAIN-CONTAINING PROTEIN 2A-RELATED"/>
    <property type="match status" value="1"/>
</dbReference>
<organism evidence="4 5">
    <name type="scientific">Dactylosporangium sucinum</name>
    <dbReference type="NCBI Taxonomy" id="1424081"/>
    <lineage>
        <taxon>Bacteria</taxon>
        <taxon>Bacillati</taxon>
        <taxon>Actinomycetota</taxon>
        <taxon>Actinomycetes</taxon>
        <taxon>Micromonosporales</taxon>
        <taxon>Micromonosporaceae</taxon>
        <taxon>Dactylosporangium</taxon>
    </lineage>
</organism>
<protein>
    <submittedName>
        <fullName evidence="4">Fumarylacetoacetate hydrolase</fullName>
    </submittedName>
</protein>
<dbReference type="InterPro" id="IPR051121">
    <property type="entry name" value="FAH"/>
</dbReference>
<keyword evidence="4" id="KW-0378">Hydrolase</keyword>
<gene>
    <name evidence="4" type="ORF">GCM10007977_001960</name>
</gene>
<dbReference type="InterPro" id="IPR011234">
    <property type="entry name" value="Fumarylacetoacetase-like_C"/>
</dbReference>
<dbReference type="AlphaFoldDB" id="A0A917SYZ6"/>
<dbReference type="SUPFAM" id="SSF56529">
    <property type="entry name" value="FAH"/>
    <property type="match status" value="1"/>
</dbReference>
<accession>A0A917SYZ6</accession>
<dbReference type="RefSeq" id="WP_190247725.1">
    <property type="nucleotide sequence ID" value="NZ_BMPI01000001.1"/>
</dbReference>
<evidence type="ECO:0000313" key="5">
    <source>
        <dbReference type="Proteomes" id="UP000642070"/>
    </source>
</evidence>
<reference evidence="4" key="1">
    <citation type="journal article" date="2014" name="Int. J. Syst. Evol. Microbiol.">
        <title>Complete genome sequence of Corynebacterium casei LMG S-19264T (=DSM 44701T), isolated from a smear-ripened cheese.</title>
        <authorList>
            <consortium name="US DOE Joint Genome Institute (JGI-PGF)"/>
            <person name="Walter F."/>
            <person name="Albersmeier A."/>
            <person name="Kalinowski J."/>
            <person name="Ruckert C."/>
        </authorList>
    </citation>
    <scope>NUCLEOTIDE SEQUENCE</scope>
    <source>
        <strain evidence="4">JCM 19831</strain>
    </source>
</reference>
<dbReference type="GO" id="GO:0046872">
    <property type="term" value="F:metal ion binding"/>
    <property type="evidence" value="ECO:0007669"/>
    <property type="project" value="UniProtKB-KW"/>
</dbReference>
<evidence type="ECO:0000259" key="3">
    <source>
        <dbReference type="Pfam" id="PF01557"/>
    </source>
</evidence>
<evidence type="ECO:0000256" key="2">
    <source>
        <dbReference type="ARBA" id="ARBA00022723"/>
    </source>
</evidence>